<feature type="domain" description="Glutamine amidotransferase type-2" evidence="15">
    <location>
        <begin position="27"/>
        <end position="89"/>
    </location>
</feature>
<evidence type="ECO:0000256" key="2">
    <source>
        <dbReference type="ARBA" id="ARBA00001927"/>
    </source>
</evidence>
<dbReference type="PROSITE" id="PS51278">
    <property type="entry name" value="GATASE_TYPE_2"/>
    <property type="match status" value="1"/>
</dbReference>
<comment type="similarity">
    <text evidence="3">Belongs to the glutamate synthase family.</text>
</comment>
<dbReference type="InterPro" id="IPR029055">
    <property type="entry name" value="Ntn_hydrolases_N"/>
</dbReference>
<dbReference type="Pfam" id="PF00310">
    <property type="entry name" value="GATase_2"/>
    <property type="match status" value="1"/>
</dbReference>
<evidence type="ECO:0000256" key="6">
    <source>
        <dbReference type="ARBA" id="ARBA00022643"/>
    </source>
</evidence>
<evidence type="ECO:0000313" key="16">
    <source>
        <dbReference type="EMBL" id="SVC33094.1"/>
    </source>
</evidence>
<dbReference type="GO" id="GO:0051538">
    <property type="term" value="F:3 iron, 4 sulfur cluster binding"/>
    <property type="evidence" value="ECO:0007669"/>
    <property type="project" value="UniProtKB-KW"/>
</dbReference>
<dbReference type="InterPro" id="IPR017932">
    <property type="entry name" value="GATase_2_dom"/>
</dbReference>
<proteinExistence type="inferred from homology"/>
<evidence type="ECO:0000256" key="5">
    <source>
        <dbReference type="ARBA" id="ARBA00022630"/>
    </source>
</evidence>
<evidence type="ECO:0000256" key="13">
    <source>
        <dbReference type="ARBA" id="ARBA00023291"/>
    </source>
</evidence>
<protein>
    <recommendedName>
        <fullName evidence="15">Glutamine amidotransferase type-2 domain-containing protein</fullName>
    </recommendedName>
</protein>
<keyword evidence="13" id="KW-0003">3Fe-4S</keyword>
<evidence type="ECO:0000256" key="3">
    <source>
        <dbReference type="ARBA" id="ARBA00009716"/>
    </source>
</evidence>
<dbReference type="PANTHER" id="PTHR11938">
    <property type="entry name" value="FAD NADPH DEHYDROGENASE/OXIDOREDUCTASE"/>
    <property type="match status" value="1"/>
</dbReference>
<keyword evidence="6" id="KW-0288">FMN</keyword>
<comment type="pathway">
    <text evidence="14">Amino-acid biosynthesis.</text>
</comment>
<evidence type="ECO:0000259" key="15">
    <source>
        <dbReference type="PROSITE" id="PS51278"/>
    </source>
</evidence>
<evidence type="ECO:0000256" key="10">
    <source>
        <dbReference type="ARBA" id="ARBA00023004"/>
    </source>
</evidence>
<evidence type="ECO:0000256" key="1">
    <source>
        <dbReference type="ARBA" id="ARBA00001917"/>
    </source>
</evidence>
<dbReference type="PANTHER" id="PTHR11938:SF133">
    <property type="entry name" value="GLUTAMATE SYNTHASE (NADH)"/>
    <property type="match status" value="1"/>
</dbReference>
<keyword evidence="8" id="KW-0315">Glutamine amidotransferase</keyword>
<keyword evidence="7" id="KW-0479">Metal-binding</keyword>
<organism evidence="16">
    <name type="scientific">marine metagenome</name>
    <dbReference type="NCBI Taxonomy" id="408172"/>
    <lineage>
        <taxon>unclassified sequences</taxon>
        <taxon>metagenomes</taxon>
        <taxon>ecological metagenomes</taxon>
    </lineage>
</organism>
<dbReference type="EMBL" id="UINC01085492">
    <property type="protein sequence ID" value="SVC33094.1"/>
    <property type="molecule type" value="Genomic_DNA"/>
</dbReference>
<comment type="cofactor">
    <cofactor evidence="2">
        <name>[3Fe-4S] cluster</name>
        <dbReference type="ChEBI" id="CHEBI:21137"/>
    </cofactor>
</comment>
<feature type="non-terminal residue" evidence="16">
    <location>
        <position position="89"/>
    </location>
</feature>
<comment type="cofactor">
    <cofactor evidence="1">
        <name>FMN</name>
        <dbReference type="ChEBI" id="CHEBI:58210"/>
    </cofactor>
</comment>
<evidence type="ECO:0000256" key="7">
    <source>
        <dbReference type="ARBA" id="ARBA00022723"/>
    </source>
</evidence>
<keyword evidence="4" id="KW-0028">Amino-acid biosynthesis</keyword>
<dbReference type="GO" id="GO:0019676">
    <property type="term" value="P:ammonia assimilation cycle"/>
    <property type="evidence" value="ECO:0007669"/>
    <property type="project" value="TreeGrafter"/>
</dbReference>
<sequence>MTTRLDSKTGLPDPIGLYHPNREKDSCGVGFVAHVKGQASHQIMLDAYKVNSRMDHRGGCGFEENTGDGAGILTAIPQAFFKEIASKLD</sequence>
<keyword evidence="9" id="KW-0560">Oxidoreductase</keyword>
<evidence type="ECO:0000256" key="14">
    <source>
        <dbReference type="ARBA" id="ARBA00029440"/>
    </source>
</evidence>
<accession>A0A382L854</accession>
<name>A0A382L854_9ZZZZ</name>
<dbReference type="SUPFAM" id="SSF56235">
    <property type="entry name" value="N-terminal nucleophile aminohydrolases (Ntn hydrolases)"/>
    <property type="match status" value="1"/>
</dbReference>
<evidence type="ECO:0000256" key="8">
    <source>
        <dbReference type="ARBA" id="ARBA00022962"/>
    </source>
</evidence>
<keyword evidence="10" id="KW-0408">Iron</keyword>
<dbReference type="Gene3D" id="3.60.20.10">
    <property type="entry name" value="Glutamine Phosphoribosylpyrophosphate, subunit 1, domain 1"/>
    <property type="match status" value="1"/>
</dbReference>
<keyword evidence="5" id="KW-0285">Flavoprotein</keyword>
<dbReference type="GO" id="GO:0006537">
    <property type="term" value="P:glutamate biosynthetic process"/>
    <property type="evidence" value="ECO:0007669"/>
    <property type="project" value="UniProtKB-KW"/>
</dbReference>
<evidence type="ECO:0000256" key="9">
    <source>
        <dbReference type="ARBA" id="ARBA00023002"/>
    </source>
</evidence>
<evidence type="ECO:0000256" key="4">
    <source>
        <dbReference type="ARBA" id="ARBA00022605"/>
    </source>
</evidence>
<dbReference type="GO" id="GO:0016040">
    <property type="term" value="F:glutamate synthase (NADH) activity"/>
    <property type="evidence" value="ECO:0007669"/>
    <property type="project" value="TreeGrafter"/>
</dbReference>
<keyword evidence="12" id="KW-0314">Glutamate biosynthesis</keyword>
<evidence type="ECO:0000256" key="11">
    <source>
        <dbReference type="ARBA" id="ARBA00023014"/>
    </source>
</evidence>
<dbReference type="GO" id="GO:0046872">
    <property type="term" value="F:metal ion binding"/>
    <property type="evidence" value="ECO:0007669"/>
    <property type="project" value="UniProtKB-KW"/>
</dbReference>
<keyword evidence="11" id="KW-0411">Iron-sulfur</keyword>
<gene>
    <name evidence="16" type="ORF">METZ01_LOCUS285948</name>
</gene>
<dbReference type="AlphaFoldDB" id="A0A382L854"/>
<reference evidence="16" key="1">
    <citation type="submission" date="2018-05" db="EMBL/GenBank/DDBJ databases">
        <authorList>
            <person name="Lanie J.A."/>
            <person name="Ng W.-L."/>
            <person name="Kazmierczak K.M."/>
            <person name="Andrzejewski T.M."/>
            <person name="Davidsen T.M."/>
            <person name="Wayne K.J."/>
            <person name="Tettelin H."/>
            <person name="Glass J.I."/>
            <person name="Rusch D."/>
            <person name="Podicherti R."/>
            <person name="Tsui H.-C.T."/>
            <person name="Winkler M.E."/>
        </authorList>
    </citation>
    <scope>NUCLEOTIDE SEQUENCE</scope>
</reference>
<evidence type="ECO:0000256" key="12">
    <source>
        <dbReference type="ARBA" id="ARBA00023164"/>
    </source>
</evidence>
<dbReference type="InterPro" id="IPR050711">
    <property type="entry name" value="ET-N_metabolism_enzyme"/>
</dbReference>